<dbReference type="Pfam" id="PF01882">
    <property type="entry name" value="DUF58"/>
    <property type="match status" value="1"/>
</dbReference>
<feature type="domain" description="DUF58" evidence="2">
    <location>
        <begin position="185"/>
        <end position="268"/>
    </location>
</feature>
<dbReference type="PANTHER" id="PTHR34351:SF1">
    <property type="entry name" value="SLR1927 PROTEIN"/>
    <property type="match status" value="1"/>
</dbReference>
<sequence length="414" mass="47310">MFISISIIASEFIFLTISMFIFSLFLVELLIFLFSIRELSSLKIIRDVSKSRLFIGDTLFSSIVIQNDGYRTIGLVKLSKDIPEEFHSLIKNQPYAINLVPGDKKEIKYELEARQMGRINLGKLELNIFDKFGLFYKTRAIDTENYVSILPDIRIGRGVIDSSMQLGSLSSTTKTDPLGSDYAGIREYNPGDDYRRISWKHMAKSSRQEPRIKQFDLDQRIDVNLVIVNSGSMNDGSIGERKLDSVVQTAITISSVVENAGGSFKVIFSENGKPKTISGNQYELCNNLYRIKSESQINQKTLINHAITYGDSSSIFLFVLDFPFPEKIETDDFRNLYNRSLVNLFLLDTTSYIPEEIIKKSQGGTTELFQNERNHLQNQLEIMKQKKFRAELCTKDNITKNILDSFSRIQILIE</sequence>
<protein>
    <submittedName>
        <fullName evidence="3">Hypothetical conserved protein (Some members containing a von Willebrand factor type A (VWA) domain)</fullName>
    </submittedName>
</protein>
<feature type="transmembrane region" description="Helical" evidence="1">
    <location>
        <begin position="12"/>
        <end position="36"/>
    </location>
</feature>
<dbReference type="EMBL" id="KF900463">
    <property type="protein sequence ID" value="AIE95874.1"/>
    <property type="molecule type" value="Genomic_DNA"/>
</dbReference>
<name>A0A075FX97_9ARCH</name>
<proteinExistence type="predicted"/>
<evidence type="ECO:0000256" key="1">
    <source>
        <dbReference type="SAM" id="Phobius"/>
    </source>
</evidence>
<reference evidence="3" key="1">
    <citation type="journal article" date="2014" name="Genome Biol. Evol.">
        <title>Pangenome evidence for extensive interdomain horizontal transfer affecting lineage core and shell genes in uncultured planktonic thaumarchaeota and euryarchaeota.</title>
        <authorList>
            <person name="Deschamps P."/>
            <person name="Zivanovic Y."/>
            <person name="Moreira D."/>
            <person name="Rodriguez-Valera F."/>
            <person name="Lopez-Garcia P."/>
        </authorList>
    </citation>
    <scope>NUCLEOTIDE SEQUENCE</scope>
</reference>
<accession>A0A075FX97</accession>
<keyword evidence="1" id="KW-0472">Membrane</keyword>
<evidence type="ECO:0000259" key="2">
    <source>
        <dbReference type="Pfam" id="PF01882"/>
    </source>
</evidence>
<keyword evidence="1" id="KW-1133">Transmembrane helix</keyword>
<dbReference type="AlphaFoldDB" id="A0A075FX97"/>
<evidence type="ECO:0000313" key="3">
    <source>
        <dbReference type="EMBL" id="AIE95874.1"/>
    </source>
</evidence>
<keyword evidence="1" id="KW-0812">Transmembrane</keyword>
<dbReference type="InterPro" id="IPR002881">
    <property type="entry name" value="DUF58"/>
</dbReference>
<dbReference type="PANTHER" id="PTHR34351">
    <property type="entry name" value="SLR1927 PROTEIN-RELATED"/>
    <property type="match status" value="1"/>
</dbReference>
<organism evidence="3">
    <name type="scientific">uncultured marine thaumarchaeote AD1000_70_G10</name>
    <dbReference type="NCBI Taxonomy" id="1455934"/>
    <lineage>
        <taxon>Archaea</taxon>
        <taxon>Nitrososphaerota</taxon>
        <taxon>environmental samples</taxon>
    </lineage>
</organism>